<dbReference type="STRING" id="6182.A0A4Z2D5H1"/>
<dbReference type="EMBL" id="SKCS01000282">
    <property type="protein sequence ID" value="TNN11719.1"/>
    <property type="molecule type" value="Genomic_DNA"/>
</dbReference>
<dbReference type="Gene3D" id="1.10.10.60">
    <property type="entry name" value="Homeodomain-like"/>
    <property type="match status" value="1"/>
</dbReference>
<dbReference type="OrthoDB" id="6159439at2759"/>
<feature type="region of interest" description="Disordered" evidence="13">
    <location>
        <begin position="221"/>
        <end position="246"/>
    </location>
</feature>
<dbReference type="Pfam" id="PF00046">
    <property type="entry name" value="Homeodomain"/>
    <property type="match status" value="1"/>
</dbReference>
<dbReference type="InterPro" id="IPR000047">
    <property type="entry name" value="HTH_motif"/>
</dbReference>
<feature type="domain" description="Homeobox" evidence="14">
    <location>
        <begin position="314"/>
        <end position="374"/>
    </location>
</feature>
<dbReference type="PRINTS" id="PR00031">
    <property type="entry name" value="HTHREPRESSR"/>
</dbReference>
<evidence type="ECO:0000256" key="4">
    <source>
        <dbReference type="ARBA" id="ARBA00022902"/>
    </source>
</evidence>
<feature type="compositionally biased region" description="Acidic residues" evidence="13">
    <location>
        <begin position="279"/>
        <end position="309"/>
    </location>
</feature>
<keyword evidence="16" id="KW-1185">Reference proteome</keyword>
<dbReference type="PANTHER" id="PTHR46799:SF1">
    <property type="entry name" value="HOMEOBOX PROTEIN UNC-4 HOMOLOG"/>
    <property type="match status" value="1"/>
</dbReference>
<dbReference type="PANTHER" id="PTHR46799">
    <property type="entry name" value="HOMEOBOX PROTEIN UNC-4 HOMOLOG"/>
    <property type="match status" value="1"/>
</dbReference>
<dbReference type="SMART" id="SM00389">
    <property type="entry name" value="HOX"/>
    <property type="match status" value="1"/>
</dbReference>
<gene>
    <name evidence="15" type="ORF">EWB00_004247</name>
</gene>
<feature type="DNA-binding region" description="Homeobox" evidence="11">
    <location>
        <begin position="316"/>
        <end position="375"/>
    </location>
</feature>
<evidence type="ECO:0000256" key="13">
    <source>
        <dbReference type="SAM" id="MobiDB-lite"/>
    </source>
</evidence>
<sequence length="616" mass="71347">MNTTFNEGNIFNSDAMTIYLNTYLDVTTNTCQKSITPEQFNKLTTLFNQLPIEDQLINNSFNNKQLFDKTTNDVLYNSMDLQTIMKTFQEQYFNQFTNNNTWILSVIDNLKNNSVDHTLENFQNSSLNHMSIEHVQADEPTNIYLQDHLESNSQKSISNVPCNNTKELSTNFVSNSDTTLNYKSTKYKNKTKGLPVMFNEMIADKKLKKKEKEEDQFYHNRIFHPRKSNYQPENNANNNRYNNEYTGDNQIVSNKLYDEVTGIQSNTGSYVYDEINNSDSEDDEVVEEEKEDTEDCGDNGNDDDDDSNDNDNNKPRRRTRTNFSGQQLTELELVFRVSHYPNMNVREELAQRLGLPESRIQVWFQNRRAKWRKREHTRKGPGRPAHNAQLITCSGEPIDPKELLKREASRLEKRRRKMIEKRMQTLKRKQTITGQNHTSKLLTSKITQKNPKSLISESNYCENPNFTDKPQLNSTSSTNVMKECRQNLLFSDIITPEKCLDLSTDFLSLCKQSTISSNDTTTLHPQSDWSDIHYGFSTEGMNLLDTNQHNSNQTINHCINFPRKSPFYSNVNKILKAKSHTLKSCLNNNNNIQLSKRNDSPFSIECILSSTSSLSH</sequence>
<comment type="similarity">
    <text evidence="10">Belongs to the paired homeobox family. Unc-4 subfamily.</text>
</comment>
<dbReference type="PROSITE" id="PS00027">
    <property type="entry name" value="HOMEOBOX_1"/>
    <property type="match status" value="1"/>
</dbReference>
<evidence type="ECO:0000256" key="7">
    <source>
        <dbReference type="ARBA" id="ARBA00023155"/>
    </source>
</evidence>
<feature type="compositionally biased region" description="Low complexity" evidence="13">
    <location>
        <begin position="229"/>
        <end position="246"/>
    </location>
</feature>
<dbReference type="CDD" id="cd00086">
    <property type="entry name" value="homeodomain"/>
    <property type="match status" value="1"/>
</dbReference>
<evidence type="ECO:0000256" key="2">
    <source>
        <dbReference type="ARBA" id="ARBA00022473"/>
    </source>
</evidence>
<reference evidence="15 16" key="1">
    <citation type="submission" date="2019-03" db="EMBL/GenBank/DDBJ databases">
        <title>An improved genome assembly of the fluke Schistosoma japonicum.</title>
        <authorList>
            <person name="Hu W."/>
            <person name="Luo F."/>
            <person name="Yin M."/>
            <person name="Mo X."/>
            <person name="Sun C."/>
            <person name="Wu Q."/>
            <person name="Zhu B."/>
            <person name="Xiang M."/>
            <person name="Wang J."/>
            <person name="Wang Y."/>
            <person name="Zhang T."/>
            <person name="Xu B."/>
            <person name="Zheng H."/>
            <person name="Feng Z."/>
        </authorList>
    </citation>
    <scope>NUCLEOTIDE SEQUENCE [LARGE SCALE GENOMIC DNA]</scope>
    <source>
        <strain evidence="15">HuSjv2</strain>
        <tissue evidence="15">Worms</tissue>
    </source>
</reference>
<comment type="subcellular location">
    <subcellularLocation>
        <location evidence="1 11 12">Nucleus</location>
    </subcellularLocation>
</comment>
<evidence type="ECO:0000256" key="12">
    <source>
        <dbReference type="RuleBase" id="RU000682"/>
    </source>
</evidence>
<evidence type="ECO:0000256" key="1">
    <source>
        <dbReference type="ARBA" id="ARBA00004123"/>
    </source>
</evidence>
<evidence type="ECO:0000256" key="9">
    <source>
        <dbReference type="ARBA" id="ARBA00023242"/>
    </source>
</evidence>
<keyword evidence="2" id="KW-0217">Developmental protein</keyword>
<dbReference type="FunFam" id="1.10.10.60:FF:000679">
    <property type="entry name" value="Homeobox protein aristaless"/>
    <property type="match status" value="1"/>
</dbReference>
<dbReference type="AlphaFoldDB" id="A0A4Z2D5H1"/>
<keyword evidence="9 11" id="KW-0539">Nucleus</keyword>
<evidence type="ECO:0000259" key="14">
    <source>
        <dbReference type="PROSITE" id="PS50071"/>
    </source>
</evidence>
<keyword evidence="6 11" id="KW-0238">DNA-binding</keyword>
<dbReference type="GO" id="GO:0000981">
    <property type="term" value="F:DNA-binding transcription factor activity, RNA polymerase II-specific"/>
    <property type="evidence" value="ECO:0007669"/>
    <property type="project" value="InterPro"/>
</dbReference>
<keyword evidence="5" id="KW-0805">Transcription regulation</keyword>
<evidence type="ECO:0000256" key="6">
    <source>
        <dbReference type="ARBA" id="ARBA00023125"/>
    </source>
</evidence>
<protein>
    <submittedName>
        <fullName evidence="15">Homeobox protein unc-4</fullName>
    </submittedName>
</protein>
<dbReference type="GO" id="GO:0030154">
    <property type="term" value="P:cell differentiation"/>
    <property type="evidence" value="ECO:0007669"/>
    <property type="project" value="UniProtKB-KW"/>
</dbReference>
<evidence type="ECO:0000256" key="8">
    <source>
        <dbReference type="ARBA" id="ARBA00023163"/>
    </source>
</evidence>
<comment type="caution">
    <text evidence="15">The sequence shown here is derived from an EMBL/GenBank/DDBJ whole genome shotgun (WGS) entry which is preliminary data.</text>
</comment>
<keyword evidence="7 11" id="KW-0371">Homeobox</keyword>
<dbReference type="GO" id="GO:0005634">
    <property type="term" value="C:nucleus"/>
    <property type="evidence" value="ECO:0007669"/>
    <property type="project" value="UniProtKB-SubCell"/>
</dbReference>
<evidence type="ECO:0000313" key="16">
    <source>
        <dbReference type="Proteomes" id="UP000311919"/>
    </source>
</evidence>
<keyword evidence="4" id="KW-0524">Neurogenesis</keyword>
<proteinExistence type="inferred from homology"/>
<evidence type="ECO:0000256" key="5">
    <source>
        <dbReference type="ARBA" id="ARBA00023015"/>
    </source>
</evidence>
<evidence type="ECO:0000256" key="11">
    <source>
        <dbReference type="PROSITE-ProRule" id="PRU00108"/>
    </source>
</evidence>
<dbReference type="InterPro" id="IPR001356">
    <property type="entry name" value="HD"/>
</dbReference>
<evidence type="ECO:0000313" key="15">
    <source>
        <dbReference type="EMBL" id="TNN11719.1"/>
    </source>
</evidence>
<dbReference type="PROSITE" id="PS50071">
    <property type="entry name" value="HOMEOBOX_2"/>
    <property type="match status" value="1"/>
</dbReference>
<organism evidence="15 16">
    <name type="scientific">Schistosoma japonicum</name>
    <name type="common">Blood fluke</name>
    <dbReference type="NCBI Taxonomy" id="6182"/>
    <lineage>
        <taxon>Eukaryota</taxon>
        <taxon>Metazoa</taxon>
        <taxon>Spiralia</taxon>
        <taxon>Lophotrochozoa</taxon>
        <taxon>Platyhelminthes</taxon>
        <taxon>Trematoda</taxon>
        <taxon>Digenea</taxon>
        <taxon>Strigeidida</taxon>
        <taxon>Schistosomatoidea</taxon>
        <taxon>Schistosomatidae</taxon>
        <taxon>Schistosoma</taxon>
    </lineage>
</organism>
<keyword evidence="3" id="KW-0221">Differentiation</keyword>
<dbReference type="Proteomes" id="UP000311919">
    <property type="component" value="Unassembled WGS sequence"/>
</dbReference>
<feature type="region of interest" description="Disordered" evidence="13">
    <location>
        <begin position="268"/>
        <end position="324"/>
    </location>
</feature>
<name>A0A4Z2D5H1_SCHJA</name>
<evidence type="ECO:0000256" key="3">
    <source>
        <dbReference type="ARBA" id="ARBA00022782"/>
    </source>
</evidence>
<dbReference type="InterPro" id="IPR017970">
    <property type="entry name" value="Homeobox_CS"/>
</dbReference>
<keyword evidence="8" id="KW-0804">Transcription</keyword>
<dbReference type="GO" id="GO:1990837">
    <property type="term" value="F:sequence-specific double-stranded DNA binding"/>
    <property type="evidence" value="ECO:0007669"/>
    <property type="project" value="TreeGrafter"/>
</dbReference>
<dbReference type="SUPFAM" id="SSF46689">
    <property type="entry name" value="Homeodomain-like"/>
    <property type="match status" value="1"/>
</dbReference>
<dbReference type="InterPro" id="IPR009057">
    <property type="entry name" value="Homeodomain-like_sf"/>
</dbReference>
<accession>A0A4Z2D5H1</accession>
<evidence type="ECO:0000256" key="10">
    <source>
        <dbReference type="ARBA" id="ARBA00038351"/>
    </source>
</evidence>
<dbReference type="GO" id="GO:0007399">
    <property type="term" value="P:nervous system development"/>
    <property type="evidence" value="ECO:0007669"/>
    <property type="project" value="UniProtKB-KW"/>
</dbReference>